<dbReference type="EMBL" id="KZ110596">
    <property type="protein sequence ID" value="OSX62909.1"/>
    <property type="molecule type" value="Genomic_DNA"/>
</dbReference>
<name>A0A1X6N2R2_9APHY</name>
<dbReference type="RefSeq" id="XP_024339703.1">
    <property type="nucleotide sequence ID" value="XM_024478989.1"/>
</dbReference>
<reference evidence="2 3" key="1">
    <citation type="submission" date="2017-04" db="EMBL/GenBank/DDBJ databases">
        <title>Genome Sequence of the Model Brown-Rot Fungus Postia placenta SB12.</title>
        <authorList>
            <consortium name="DOE Joint Genome Institute"/>
            <person name="Gaskell J."/>
            <person name="Kersten P."/>
            <person name="Larrondo L.F."/>
            <person name="Canessa P."/>
            <person name="Martinez D."/>
            <person name="Hibbett D."/>
            <person name="Schmoll M."/>
            <person name="Kubicek C.P."/>
            <person name="Martinez A.T."/>
            <person name="Yadav J."/>
            <person name="Master E."/>
            <person name="Magnuson J.K."/>
            <person name="James T."/>
            <person name="Yaver D."/>
            <person name="Berka R."/>
            <person name="Labutti K."/>
            <person name="Lipzen A."/>
            <person name="Aerts A."/>
            <person name="Barry K."/>
            <person name="Henrissat B."/>
            <person name="Blanchette R."/>
            <person name="Grigoriev I."/>
            <person name="Cullen D."/>
        </authorList>
    </citation>
    <scope>NUCLEOTIDE SEQUENCE [LARGE SCALE GENOMIC DNA]</scope>
    <source>
        <strain evidence="2 3">MAD-698-R-SB12</strain>
    </source>
</reference>
<evidence type="ECO:0000313" key="2">
    <source>
        <dbReference type="EMBL" id="OSX62909.1"/>
    </source>
</evidence>
<evidence type="ECO:0000313" key="3">
    <source>
        <dbReference type="Proteomes" id="UP000194127"/>
    </source>
</evidence>
<sequence length="181" mass="20757">MLRHCHLIDLPSTSSASTDGFEEIRTAARVKSDGSVSVREEYHFRRVHSNGRVDEETRTYRVEMRRVDASLEKRAQFTNLTGANTDEDGKVRKVGAAKVDEAKRDDHWVKKPIEVKVNHDSMKTPKKVAKLVKRGAVKKDVRFKNDEGVSNDDRNKKRDDGKKGDKDVEKRGKNVKKETRR</sequence>
<keyword evidence="3" id="KW-1185">Reference proteome</keyword>
<feature type="compositionally biased region" description="Basic and acidic residues" evidence="1">
    <location>
        <begin position="137"/>
        <end position="181"/>
    </location>
</feature>
<evidence type="ECO:0000256" key="1">
    <source>
        <dbReference type="SAM" id="MobiDB-lite"/>
    </source>
</evidence>
<dbReference type="Proteomes" id="UP000194127">
    <property type="component" value="Unassembled WGS sequence"/>
</dbReference>
<organism evidence="2 3">
    <name type="scientific">Postia placenta MAD-698-R-SB12</name>
    <dbReference type="NCBI Taxonomy" id="670580"/>
    <lineage>
        <taxon>Eukaryota</taxon>
        <taxon>Fungi</taxon>
        <taxon>Dikarya</taxon>
        <taxon>Basidiomycota</taxon>
        <taxon>Agaricomycotina</taxon>
        <taxon>Agaricomycetes</taxon>
        <taxon>Polyporales</taxon>
        <taxon>Adustoporiaceae</taxon>
        <taxon>Rhodonia</taxon>
    </lineage>
</organism>
<dbReference type="GeneID" id="36323939"/>
<protein>
    <submittedName>
        <fullName evidence="2">Uncharacterized protein</fullName>
    </submittedName>
</protein>
<accession>A0A1X6N2R2</accession>
<feature type="region of interest" description="Disordered" evidence="1">
    <location>
        <begin position="119"/>
        <end position="181"/>
    </location>
</feature>
<proteinExistence type="predicted"/>
<feature type="compositionally biased region" description="Basic residues" evidence="1">
    <location>
        <begin position="124"/>
        <end position="136"/>
    </location>
</feature>
<gene>
    <name evidence="2" type="ORF">POSPLADRAFT_1046284</name>
</gene>
<dbReference type="AlphaFoldDB" id="A0A1X6N2R2"/>
<dbReference type="OrthoDB" id="10295645at2759"/>